<protein>
    <recommendedName>
        <fullName evidence="1">DUF7796 domain-containing protein</fullName>
    </recommendedName>
</protein>
<dbReference type="PANTHER" id="PTHR35112:SF1">
    <property type="entry name" value="RING_FYVE_PHD ZINC FINGER SUPERFAMILY PROTEIN"/>
    <property type="match status" value="1"/>
</dbReference>
<dbReference type="EMBL" id="JAFCMP010000048">
    <property type="protein sequence ID" value="KAG5189549.1"/>
    <property type="molecule type" value="Genomic_DNA"/>
</dbReference>
<dbReference type="PANTHER" id="PTHR35112">
    <property type="entry name" value="OS08G0360500 PROTEIN"/>
    <property type="match status" value="1"/>
</dbReference>
<feature type="domain" description="DUF7796" evidence="1">
    <location>
        <begin position="16"/>
        <end position="247"/>
    </location>
</feature>
<accession>A0A836CL92</accession>
<dbReference type="Proteomes" id="UP000664859">
    <property type="component" value="Unassembled WGS sequence"/>
</dbReference>
<evidence type="ECO:0000313" key="2">
    <source>
        <dbReference type="EMBL" id="KAG5189549.1"/>
    </source>
</evidence>
<reference evidence="2" key="1">
    <citation type="submission" date="2021-02" db="EMBL/GenBank/DDBJ databases">
        <title>First Annotated Genome of the Yellow-green Alga Tribonema minus.</title>
        <authorList>
            <person name="Mahan K.M."/>
        </authorList>
    </citation>
    <scope>NUCLEOTIDE SEQUENCE</scope>
    <source>
        <strain evidence="2">UTEX B ZZ1240</strain>
    </source>
</reference>
<sequence>MISAKEAAARGSGGQVRYALCFFGLIRSLQWTLDSIERHILAQLQSNATVRYDVFVHTYRAARLDNPRAGETGVAHADPIADVQRLHPTRYLITSQDDLDMVYPDVHLLSPLEWLYNENTTIQNIFRAQNSLSLSWAVMANYAAEHHIDYAGVVILRPDVLYLRDLDIVRQGILPEHTVFVANFGHYGGCNDRFAYGHASAMRVYAHRLDTMVGSTALPAKRVNSEQLLVHHLQAHNINVTLVDMLFARIRSTGQVPRLDMKILRRACTQHAAGACHAYHHSEEVTKQLAIAVIEKSAEQAPQVLDEQ</sequence>
<organism evidence="2 3">
    <name type="scientific">Tribonema minus</name>
    <dbReference type="NCBI Taxonomy" id="303371"/>
    <lineage>
        <taxon>Eukaryota</taxon>
        <taxon>Sar</taxon>
        <taxon>Stramenopiles</taxon>
        <taxon>Ochrophyta</taxon>
        <taxon>PX clade</taxon>
        <taxon>Xanthophyceae</taxon>
        <taxon>Tribonematales</taxon>
        <taxon>Tribonemataceae</taxon>
        <taxon>Tribonema</taxon>
    </lineage>
</organism>
<comment type="caution">
    <text evidence="2">The sequence shown here is derived from an EMBL/GenBank/DDBJ whole genome shotgun (WGS) entry which is preliminary data.</text>
</comment>
<evidence type="ECO:0000313" key="3">
    <source>
        <dbReference type="Proteomes" id="UP000664859"/>
    </source>
</evidence>
<dbReference type="InterPro" id="IPR056698">
    <property type="entry name" value="DUF7796"/>
</dbReference>
<keyword evidence="3" id="KW-1185">Reference proteome</keyword>
<gene>
    <name evidence="2" type="ORF">JKP88DRAFT_206066</name>
</gene>
<dbReference type="OrthoDB" id="2108800at2759"/>
<dbReference type="Pfam" id="PF25072">
    <property type="entry name" value="DUF7796"/>
    <property type="match status" value="1"/>
</dbReference>
<evidence type="ECO:0000259" key="1">
    <source>
        <dbReference type="Pfam" id="PF25072"/>
    </source>
</evidence>
<proteinExistence type="predicted"/>
<name>A0A836CL92_9STRA</name>
<dbReference type="AlphaFoldDB" id="A0A836CL92"/>